<protein>
    <submittedName>
        <fullName evidence="1">Uncharacterized protein</fullName>
    </submittedName>
</protein>
<sequence>MAENMTLIMRRFNLCDKELEMAEIGEEESMPEIKKCSLNVLGKIVGSKVVNITGLQKLANQIWGQKYSSRKTGIGVVAKNWEGSILSIRALKELSKDNQSLEIVEAVRLTLIKVVQRNWRKILAEVENKTVVD</sequence>
<dbReference type="AlphaFoldDB" id="A0ABD2ZR77"/>
<dbReference type="Proteomes" id="UP001630127">
    <property type="component" value="Unassembled WGS sequence"/>
</dbReference>
<accession>A0ABD2ZR77</accession>
<name>A0ABD2ZR77_9GENT</name>
<proteinExistence type="predicted"/>
<evidence type="ECO:0000313" key="2">
    <source>
        <dbReference type="Proteomes" id="UP001630127"/>
    </source>
</evidence>
<reference evidence="1 2" key="1">
    <citation type="submission" date="2024-11" db="EMBL/GenBank/DDBJ databases">
        <title>A near-complete genome assembly of Cinchona calisaya.</title>
        <authorList>
            <person name="Lian D.C."/>
            <person name="Zhao X.W."/>
            <person name="Wei L."/>
        </authorList>
    </citation>
    <scope>NUCLEOTIDE SEQUENCE [LARGE SCALE GENOMIC DNA]</scope>
    <source>
        <tissue evidence="1">Nenye</tissue>
    </source>
</reference>
<comment type="caution">
    <text evidence="1">The sequence shown here is derived from an EMBL/GenBank/DDBJ whole genome shotgun (WGS) entry which is preliminary data.</text>
</comment>
<organism evidence="1 2">
    <name type="scientific">Cinchona calisaya</name>
    <dbReference type="NCBI Taxonomy" id="153742"/>
    <lineage>
        <taxon>Eukaryota</taxon>
        <taxon>Viridiplantae</taxon>
        <taxon>Streptophyta</taxon>
        <taxon>Embryophyta</taxon>
        <taxon>Tracheophyta</taxon>
        <taxon>Spermatophyta</taxon>
        <taxon>Magnoliopsida</taxon>
        <taxon>eudicotyledons</taxon>
        <taxon>Gunneridae</taxon>
        <taxon>Pentapetalae</taxon>
        <taxon>asterids</taxon>
        <taxon>lamiids</taxon>
        <taxon>Gentianales</taxon>
        <taxon>Rubiaceae</taxon>
        <taxon>Cinchonoideae</taxon>
        <taxon>Cinchoneae</taxon>
        <taxon>Cinchona</taxon>
    </lineage>
</organism>
<evidence type="ECO:0000313" key="1">
    <source>
        <dbReference type="EMBL" id="KAL3520680.1"/>
    </source>
</evidence>
<dbReference type="EMBL" id="JBJUIK010000008">
    <property type="protein sequence ID" value="KAL3520680.1"/>
    <property type="molecule type" value="Genomic_DNA"/>
</dbReference>
<keyword evidence="2" id="KW-1185">Reference proteome</keyword>
<gene>
    <name evidence="1" type="ORF">ACH5RR_018829</name>
</gene>